<keyword evidence="2" id="KW-1185">Reference proteome</keyword>
<evidence type="ECO:0000313" key="2">
    <source>
        <dbReference type="Proteomes" id="UP000601435"/>
    </source>
</evidence>
<name>A0A813C1F7_9DINO</name>
<reference evidence="1" key="1">
    <citation type="submission" date="2021-02" db="EMBL/GenBank/DDBJ databases">
        <authorList>
            <person name="Dougan E. K."/>
            <person name="Rhodes N."/>
            <person name="Thang M."/>
            <person name="Chan C."/>
        </authorList>
    </citation>
    <scope>NUCLEOTIDE SEQUENCE</scope>
</reference>
<comment type="caution">
    <text evidence="1">The sequence shown here is derived from an EMBL/GenBank/DDBJ whole genome shotgun (WGS) entry which is preliminary data.</text>
</comment>
<protein>
    <submittedName>
        <fullName evidence="1">Uncharacterized protein</fullName>
    </submittedName>
</protein>
<dbReference type="Proteomes" id="UP000601435">
    <property type="component" value="Unassembled WGS sequence"/>
</dbReference>
<organism evidence="1 2">
    <name type="scientific">Symbiodinium necroappetens</name>
    <dbReference type="NCBI Taxonomy" id="1628268"/>
    <lineage>
        <taxon>Eukaryota</taxon>
        <taxon>Sar</taxon>
        <taxon>Alveolata</taxon>
        <taxon>Dinophyceae</taxon>
        <taxon>Suessiales</taxon>
        <taxon>Symbiodiniaceae</taxon>
        <taxon>Symbiodinium</taxon>
    </lineage>
</organism>
<dbReference type="EMBL" id="CAJNJA010086897">
    <property type="protein sequence ID" value="CAE7938695.1"/>
    <property type="molecule type" value="Genomic_DNA"/>
</dbReference>
<gene>
    <name evidence="1" type="ORF">SNEC2469_LOCUS33258</name>
</gene>
<dbReference type="AlphaFoldDB" id="A0A813C1F7"/>
<evidence type="ECO:0000313" key="1">
    <source>
        <dbReference type="EMBL" id="CAE7938695.1"/>
    </source>
</evidence>
<proteinExistence type="predicted"/>
<dbReference type="OrthoDB" id="415915at2759"/>
<sequence>MASAFRDFSTTQEIDEWSSAASRSSRRSIVNACFVLRGLNPPSSPSAVAYTGLSSIPLNLWASFFMELRGWLISTSPTDPRPYVQRVMDDIAYGRPNMFYDKVNRTIGKDVIHYLKSRDTMYFVNLDLVQRRPRTLGAFPSPLPQPSSILFPQPFLSILATHEPFLLSSIVINMDTDLRRLTDDDIRRWLQPLQPYQFFRLEDLMNQVDRMKYTTSPIYCTSITASTFTQGICSAYLGFTCSILDLIRCSTTTSTRTDPAALLHNFLYDVVLLFVNTDDVL</sequence>
<accession>A0A813C1F7</accession>